<sequence length="398" mass="45750">MSFQASPTLVQRAVQSLLRDEALAISALKDLPRVLFPALFKEAFNQRQTNILRAMVAVWPFPCLPVGSLMKTPYLESLQAVLDGVDMLLTQVWPRLGEYHTYLLRGAKKPRKRSLQLCCPKLQIWVLPVYTVIEILKVFEQDTVQELELNSQWQLEALVRFTLYLGQMRTLQKFLVAGVYENNCVKNMKYIHDFISQFSKLNCLQHFCMNRISFLTCQMEHLVWCLKSQPLGDPVPHSWPTHIDLNHLPQHQSLWQRKHLNLSGVPLFPLRFKPTLVLLESITATLQTLALEDCELNDSHIIAPLPVLSQCAQITKISFYNSLISMLILKDLLSHTADLSQLTWVVYPAPLERYIYGPLILDRFVQLCSSLTTTLRDIRQPEKASFGSEICPEMIFDS</sequence>
<evidence type="ECO:0000256" key="2">
    <source>
        <dbReference type="ARBA" id="ARBA00022737"/>
    </source>
</evidence>
<keyword evidence="2" id="KW-0677">Repeat</keyword>
<name>A0ABM2YHK7_MESAU</name>
<evidence type="ECO:0000256" key="1">
    <source>
        <dbReference type="ARBA" id="ARBA00022614"/>
    </source>
</evidence>
<dbReference type="PANTHER" id="PTHR14224:SF94">
    <property type="entry name" value="PRAME FAMILY MEMBER 12"/>
    <property type="match status" value="1"/>
</dbReference>
<evidence type="ECO:0000313" key="3">
    <source>
        <dbReference type="Proteomes" id="UP000886700"/>
    </source>
</evidence>
<dbReference type="Proteomes" id="UP000886700">
    <property type="component" value="Unplaced"/>
</dbReference>
<keyword evidence="3" id="KW-1185">Reference proteome</keyword>
<dbReference type="InterPro" id="IPR026271">
    <property type="entry name" value="PRAME"/>
</dbReference>
<evidence type="ECO:0000313" key="4">
    <source>
        <dbReference type="RefSeq" id="XP_040613348.1"/>
    </source>
</evidence>
<protein>
    <submittedName>
        <fullName evidence="4">LOW QUALITY PROTEIN: PRAME family member 8-like</fullName>
    </submittedName>
</protein>
<dbReference type="PANTHER" id="PTHR14224">
    <property type="entry name" value="SIMILAR TO PREFERENTIALLY EXPRESSED ANTIGEN IN MELANOMA-LIKE 3"/>
    <property type="match status" value="1"/>
</dbReference>
<dbReference type="RefSeq" id="XP_040613348.1">
    <property type="nucleotide sequence ID" value="XM_040757414.1"/>
</dbReference>
<dbReference type="PIRSF" id="PIRSF038286">
    <property type="entry name" value="PRAME"/>
    <property type="match status" value="1"/>
</dbReference>
<proteinExistence type="predicted"/>
<accession>A0ABM2YHK7</accession>
<organism evidence="3 4">
    <name type="scientific">Mesocricetus auratus</name>
    <name type="common">Golden hamster</name>
    <dbReference type="NCBI Taxonomy" id="10036"/>
    <lineage>
        <taxon>Eukaryota</taxon>
        <taxon>Metazoa</taxon>
        <taxon>Chordata</taxon>
        <taxon>Craniata</taxon>
        <taxon>Vertebrata</taxon>
        <taxon>Euteleostomi</taxon>
        <taxon>Mammalia</taxon>
        <taxon>Eutheria</taxon>
        <taxon>Euarchontoglires</taxon>
        <taxon>Glires</taxon>
        <taxon>Rodentia</taxon>
        <taxon>Myomorpha</taxon>
        <taxon>Muroidea</taxon>
        <taxon>Cricetidae</taxon>
        <taxon>Cricetinae</taxon>
        <taxon>Mesocricetus</taxon>
    </lineage>
</organism>
<reference evidence="4" key="1">
    <citation type="submission" date="2025-08" db="UniProtKB">
        <authorList>
            <consortium name="RefSeq"/>
        </authorList>
    </citation>
    <scope>IDENTIFICATION</scope>
    <source>
        <tissue evidence="4">Liver</tissue>
    </source>
</reference>
<keyword evidence="1" id="KW-0433">Leucine-rich repeat</keyword>
<gene>
    <name evidence="4" type="primary">LOC101833868</name>
</gene>
<dbReference type="SUPFAM" id="SSF52047">
    <property type="entry name" value="RNI-like"/>
    <property type="match status" value="1"/>
</dbReference>
<dbReference type="GeneID" id="101833868"/>
<dbReference type="InterPro" id="IPR050694">
    <property type="entry name" value="LRRC14/PRAME"/>
</dbReference>